<dbReference type="InterPro" id="IPR020003">
    <property type="entry name" value="ATPase_a/bsu_AS"/>
</dbReference>
<keyword evidence="8" id="KW-0547">Nucleotide-binding</keyword>
<evidence type="ECO:0000256" key="2">
    <source>
        <dbReference type="ARBA" id="ARBA00004496"/>
    </source>
</evidence>
<evidence type="ECO:0000256" key="6">
    <source>
        <dbReference type="ARBA" id="ARBA00022448"/>
    </source>
</evidence>
<dbReference type="Pfam" id="PF00006">
    <property type="entry name" value="ATP-synt_ab"/>
    <property type="match status" value="1"/>
</dbReference>
<comment type="subcellular location">
    <subcellularLocation>
        <location evidence="2">Cytoplasm</location>
    </subcellularLocation>
</comment>
<evidence type="ECO:0000313" key="21">
    <source>
        <dbReference type="Proteomes" id="UP001296873"/>
    </source>
</evidence>
<dbReference type="PANTHER" id="PTHR15184">
    <property type="entry name" value="ATP SYNTHASE"/>
    <property type="match status" value="1"/>
</dbReference>
<evidence type="ECO:0000256" key="18">
    <source>
        <dbReference type="SAM" id="MobiDB-lite"/>
    </source>
</evidence>
<dbReference type="SUPFAM" id="SSF52540">
    <property type="entry name" value="P-loop containing nucleoside triphosphate hydrolases"/>
    <property type="match status" value="1"/>
</dbReference>
<dbReference type="InterPro" id="IPR000194">
    <property type="entry name" value="ATPase_F1/V1/A1_a/bsu_nucl-bd"/>
</dbReference>
<feature type="compositionally biased region" description="Low complexity" evidence="18">
    <location>
        <begin position="445"/>
        <end position="455"/>
    </location>
</feature>
<dbReference type="EMBL" id="NRRL01000020">
    <property type="protein sequence ID" value="MBK1668264.1"/>
    <property type="molecule type" value="Genomic_DNA"/>
</dbReference>
<evidence type="ECO:0000256" key="4">
    <source>
        <dbReference type="ARBA" id="ARBA00012473"/>
    </source>
</evidence>
<organism evidence="20 21">
    <name type="scientific">Rhodovibrio sodomensis</name>
    <dbReference type="NCBI Taxonomy" id="1088"/>
    <lineage>
        <taxon>Bacteria</taxon>
        <taxon>Pseudomonadati</taxon>
        <taxon>Pseudomonadota</taxon>
        <taxon>Alphaproteobacteria</taxon>
        <taxon>Rhodospirillales</taxon>
        <taxon>Rhodovibrionaceae</taxon>
        <taxon>Rhodovibrio</taxon>
    </lineage>
</organism>
<keyword evidence="9" id="KW-0375">Hydrogen ion transport</keyword>
<evidence type="ECO:0000256" key="9">
    <source>
        <dbReference type="ARBA" id="ARBA00022781"/>
    </source>
</evidence>
<protein>
    <recommendedName>
        <fullName evidence="5">Flagellum-specific ATP synthase</fullName>
        <ecNumber evidence="4">7.1.2.2</ecNumber>
    </recommendedName>
</protein>
<dbReference type="Proteomes" id="UP001296873">
    <property type="component" value="Unassembled WGS sequence"/>
</dbReference>
<evidence type="ECO:0000256" key="1">
    <source>
        <dbReference type="ARBA" id="ARBA00003290"/>
    </source>
</evidence>
<evidence type="ECO:0000256" key="15">
    <source>
        <dbReference type="ARBA" id="ARBA00023225"/>
    </source>
</evidence>
<evidence type="ECO:0000256" key="5">
    <source>
        <dbReference type="ARBA" id="ARBA00020580"/>
    </source>
</evidence>
<feature type="region of interest" description="Disordered" evidence="18">
    <location>
        <begin position="445"/>
        <end position="503"/>
    </location>
</feature>
<feature type="compositionally biased region" description="Low complexity" evidence="18">
    <location>
        <begin position="490"/>
        <end position="503"/>
    </location>
</feature>
<dbReference type="InterPro" id="IPR005714">
    <property type="entry name" value="ATPase_T3SS_FliI/YscN"/>
</dbReference>
<dbReference type="EC" id="7.1.2.2" evidence="4"/>
<proteinExistence type="inferred from homology"/>
<dbReference type="PROSITE" id="PS00152">
    <property type="entry name" value="ATPASE_ALPHA_BETA"/>
    <property type="match status" value="1"/>
</dbReference>
<keyword evidence="16" id="KW-0066">ATP synthesis</keyword>
<comment type="caution">
    <text evidence="20">The sequence shown here is derived from an EMBL/GenBank/DDBJ whole genome shotgun (WGS) entry which is preliminary data.</text>
</comment>
<keyword evidence="15" id="KW-1006">Bacterial flagellum protein export</keyword>
<dbReference type="InterPro" id="IPR050053">
    <property type="entry name" value="ATPase_alpha/beta_chains"/>
</dbReference>
<dbReference type="NCBIfam" id="TIGR01026">
    <property type="entry name" value="fliI_yscN"/>
    <property type="match status" value="1"/>
</dbReference>
<keyword evidence="21" id="KW-1185">Reference proteome</keyword>
<dbReference type="InterPro" id="IPR003593">
    <property type="entry name" value="AAA+_ATPase"/>
</dbReference>
<dbReference type="NCBIfam" id="TIGR03498">
    <property type="entry name" value="FliI_clade3"/>
    <property type="match status" value="1"/>
</dbReference>
<evidence type="ECO:0000256" key="8">
    <source>
        <dbReference type="ARBA" id="ARBA00022741"/>
    </source>
</evidence>
<keyword evidence="6" id="KW-0813">Transport</keyword>
<comment type="catalytic activity">
    <reaction evidence="17">
        <text>ATP + H2O + cellular proteinSide 1 = ADP + phosphate + cellular proteinSide 2.</text>
        <dbReference type="EC" id="7.4.2.8"/>
    </reaction>
</comment>
<evidence type="ECO:0000256" key="3">
    <source>
        <dbReference type="ARBA" id="ARBA00008936"/>
    </source>
</evidence>
<comment type="similarity">
    <text evidence="3">Belongs to the ATPase alpha/beta chains family.</text>
</comment>
<gene>
    <name evidence="20" type="primary">fliI</name>
    <name evidence="20" type="ORF">CKO28_09470</name>
</gene>
<evidence type="ECO:0000256" key="12">
    <source>
        <dbReference type="ARBA" id="ARBA00022927"/>
    </source>
</evidence>
<accession>A0ABS1DDH2</accession>
<dbReference type="InterPro" id="IPR027417">
    <property type="entry name" value="P-loop_NTPase"/>
</dbReference>
<evidence type="ECO:0000256" key="10">
    <source>
        <dbReference type="ARBA" id="ARBA00022795"/>
    </source>
</evidence>
<dbReference type="Gene3D" id="3.40.50.12240">
    <property type="match status" value="1"/>
</dbReference>
<keyword evidence="14" id="KW-0406">Ion transport</keyword>
<keyword evidence="13" id="KW-1278">Translocase</keyword>
<evidence type="ECO:0000313" key="20">
    <source>
        <dbReference type="EMBL" id="MBK1668264.1"/>
    </source>
</evidence>
<dbReference type="InterPro" id="IPR022426">
    <property type="entry name" value="FliI_clade3"/>
</dbReference>
<name>A0ABS1DDH2_9PROT</name>
<keyword evidence="7" id="KW-0963">Cytoplasm</keyword>
<reference evidence="20 21" key="1">
    <citation type="journal article" date="2020" name="Microorganisms">
        <title>Osmotic Adaptation and Compatible Solute Biosynthesis of Phototrophic Bacteria as Revealed from Genome Analyses.</title>
        <authorList>
            <person name="Imhoff J.F."/>
            <person name="Rahn T."/>
            <person name="Kunzel S."/>
            <person name="Keller A."/>
            <person name="Neulinger S.C."/>
        </authorList>
    </citation>
    <scope>NUCLEOTIDE SEQUENCE [LARGE SCALE GENOMIC DNA]</scope>
    <source>
        <strain evidence="20 21">DSM 9895</strain>
    </source>
</reference>
<keyword evidence="12" id="KW-0653">Protein transport</keyword>
<feature type="domain" description="AAA+ ATPase" evidence="19">
    <location>
        <begin position="156"/>
        <end position="339"/>
    </location>
</feature>
<keyword evidence="10" id="KW-1005">Bacterial flagellum biogenesis</keyword>
<dbReference type="PANTHER" id="PTHR15184:SF9">
    <property type="entry name" value="SPI-1 TYPE 3 SECRETION SYSTEM ATPASE"/>
    <property type="match status" value="1"/>
</dbReference>
<evidence type="ECO:0000256" key="13">
    <source>
        <dbReference type="ARBA" id="ARBA00022967"/>
    </source>
</evidence>
<evidence type="ECO:0000256" key="14">
    <source>
        <dbReference type="ARBA" id="ARBA00023065"/>
    </source>
</evidence>
<evidence type="ECO:0000256" key="17">
    <source>
        <dbReference type="ARBA" id="ARBA00034006"/>
    </source>
</evidence>
<dbReference type="CDD" id="cd01136">
    <property type="entry name" value="ATPase_flagellum-secretory_path_III"/>
    <property type="match status" value="1"/>
</dbReference>
<comment type="function">
    <text evidence="1">Probable catalytic subunit of a protein translocase for flagellum-specific export, or a proton translocase involved in local circuits at the flagellum.</text>
</comment>
<dbReference type="Pfam" id="PF18269">
    <property type="entry name" value="T3SS_ATPase_C"/>
    <property type="match status" value="1"/>
</dbReference>
<dbReference type="InterPro" id="IPR040627">
    <property type="entry name" value="T3SS_ATPase_C"/>
</dbReference>
<sequence>MKTFLDDLERLPSERLYGRVASVLGMLVEVTGLEGVLSVGGRCDVLARGGRRVPCEVVGFRDKRALLLPFGSVEGIALGCKAELAVAQPRVRPDPAWLGRVVNALGQPIDGKGPLPQGREAYPLRAAPPPAHSRKRVGDKIDLGVRALNTFQTCCRGQRMGIFAGSGVGKSVLLSMLARYTASDVNVIGLIGERGREVQEWLEDELGPEGLARSIVVVATSDEPPPMRRQAVYLTMALAEYFRDHGSDVLCLIDSITRFAMALREIGLAAGEPPAAKGYTPSVFGELPQVLERAGPGVDRGSITGLFTVLVEGDDHNEPIADAVRGILDGHIVLDRKIAERGRYPAINTLRSISRTMPGCNSQAETELVTRARRLLGTYEDMGELIRIGAYKHGSDAKVDEAIKYVPDIEAFLTQDKQERADLESGYAALARVLGVDWTAAGPTAAGAGQGPAAGAREEDAPGEPARPTTAAGKPIPPKNDLRRARRQQKAAAQAGAASGDGA</sequence>
<evidence type="ECO:0000256" key="11">
    <source>
        <dbReference type="ARBA" id="ARBA00022840"/>
    </source>
</evidence>
<evidence type="ECO:0000259" key="19">
    <source>
        <dbReference type="SMART" id="SM00382"/>
    </source>
</evidence>
<dbReference type="SMART" id="SM00382">
    <property type="entry name" value="AAA"/>
    <property type="match status" value="1"/>
</dbReference>
<evidence type="ECO:0000256" key="7">
    <source>
        <dbReference type="ARBA" id="ARBA00022490"/>
    </source>
</evidence>
<evidence type="ECO:0000256" key="16">
    <source>
        <dbReference type="ARBA" id="ARBA00023310"/>
    </source>
</evidence>
<keyword evidence="11" id="KW-0067">ATP-binding</keyword>